<name>A0A2H3IWN7_WOLCO</name>
<dbReference type="AlphaFoldDB" id="A0A2H3IWN7"/>
<proteinExistence type="predicted"/>
<keyword evidence="2" id="KW-1185">Reference proteome</keyword>
<dbReference type="EMBL" id="KB467831">
    <property type="protein sequence ID" value="PCH34410.1"/>
    <property type="molecule type" value="Genomic_DNA"/>
</dbReference>
<reference evidence="1 2" key="1">
    <citation type="journal article" date="2012" name="Science">
        <title>The Paleozoic origin of enzymatic lignin decomposition reconstructed from 31 fungal genomes.</title>
        <authorList>
            <person name="Floudas D."/>
            <person name="Binder M."/>
            <person name="Riley R."/>
            <person name="Barry K."/>
            <person name="Blanchette R.A."/>
            <person name="Henrissat B."/>
            <person name="Martinez A.T."/>
            <person name="Otillar R."/>
            <person name="Spatafora J.W."/>
            <person name="Yadav J.S."/>
            <person name="Aerts A."/>
            <person name="Benoit I."/>
            <person name="Boyd A."/>
            <person name="Carlson A."/>
            <person name="Copeland A."/>
            <person name="Coutinho P.M."/>
            <person name="de Vries R.P."/>
            <person name="Ferreira P."/>
            <person name="Findley K."/>
            <person name="Foster B."/>
            <person name="Gaskell J."/>
            <person name="Glotzer D."/>
            <person name="Gorecki P."/>
            <person name="Heitman J."/>
            <person name="Hesse C."/>
            <person name="Hori C."/>
            <person name="Igarashi K."/>
            <person name="Jurgens J.A."/>
            <person name="Kallen N."/>
            <person name="Kersten P."/>
            <person name="Kohler A."/>
            <person name="Kuees U."/>
            <person name="Kumar T.K.A."/>
            <person name="Kuo A."/>
            <person name="LaButti K."/>
            <person name="Larrondo L.F."/>
            <person name="Lindquist E."/>
            <person name="Ling A."/>
            <person name="Lombard V."/>
            <person name="Lucas S."/>
            <person name="Lundell T."/>
            <person name="Martin R."/>
            <person name="McLaughlin D.J."/>
            <person name="Morgenstern I."/>
            <person name="Morin E."/>
            <person name="Murat C."/>
            <person name="Nagy L.G."/>
            <person name="Nolan M."/>
            <person name="Ohm R.A."/>
            <person name="Patyshakuliyeva A."/>
            <person name="Rokas A."/>
            <person name="Ruiz-Duenas F.J."/>
            <person name="Sabat G."/>
            <person name="Salamov A."/>
            <person name="Samejima M."/>
            <person name="Schmutz J."/>
            <person name="Slot J.C."/>
            <person name="St John F."/>
            <person name="Stenlid J."/>
            <person name="Sun H."/>
            <person name="Sun S."/>
            <person name="Syed K."/>
            <person name="Tsang A."/>
            <person name="Wiebenga A."/>
            <person name="Young D."/>
            <person name="Pisabarro A."/>
            <person name="Eastwood D.C."/>
            <person name="Martin F."/>
            <person name="Cullen D."/>
            <person name="Grigoriev I.V."/>
            <person name="Hibbett D.S."/>
        </authorList>
    </citation>
    <scope>NUCLEOTIDE SEQUENCE [LARGE SCALE GENOMIC DNA]</scope>
    <source>
        <strain evidence="1 2">MD-104</strain>
    </source>
</reference>
<accession>A0A2H3IWN7</accession>
<protein>
    <submittedName>
        <fullName evidence="1">Uncharacterized protein</fullName>
    </submittedName>
</protein>
<evidence type="ECO:0000313" key="1">
    <source>
        <dbReference type="EMBL" id="PCH34410.1"/>
    </source>
</evidence>
<evidence type="ECO:0000313" key="2">
    <source>
        <dbReference type="Proteomes" id="UP000218811"/>
    </source>
</evidence>
<gene>
    <name evidence="1" type="ORF">WOLCODRAFT_148466</name>
</gene>
<sequence>MAIEKYDAPESIETRDTVNLARRTVVGTITTSRHRSSFPPGILKDVANVKDVITPKLIETGLKQGKIVDFLIELEVVVQAGAAGEERAGLIASRRPCRS</sequence>
<dbReference type="Proteomes" id="UP000218811">
    <property type="component" value="Unassembled WGS sequence"/>
</dbReference>
<organism evidence="1 2">
    <name type="scientific">Wolfiporia cocos (strain MD-104)</name>
    <name type="common">Brown rot fungus</name>
    <dbReference type="NCBI Taxonomy" id="742152"/>
    <lineage>
        <taxon>Eukaryota</taxon>
        <taxon>Fungi</taxon>
        <taxon>Dikarya</taxon>
        <taxon>Basidiomycota</taxon>
        <taxon>Agaricomycotina</taxon>
        <taxon>Agaricomycetes</taxon>
        <taxon>Polyporales</taxon>
        <taxon>Phaeolaceae</taxon>
        <taxon>Wolfiporia</taxon>
    </lineage>
</organism>